<dbReference type="EMBL" id="OW240917">
    <property type="protein sequence ID" value="CAH2299019.1"/>
    <property type="molecule type" value="Genomic_DNA"/>
</dbReference>
<proteinExistence type="inferred from homology"/>
<dbReference type="SMART" id="SM00546">
    <property type="entry name" value="CUE"/>
    <property type="match status" value="1"/>
</dbReference>
<dbReference type="AlphaFoldDB" id="A0AAD1SGQ5"/>
<evidence type="ECO:0000256" key="1">
    <source>
        <dbReference type="ARBA" id="ARBA00004406"/>
    </source>
</evidence>
<comment type="subcellular location">
    <subcellularLocation>
        <location evidence="1">Endoplasmic reticulum membrane</location>
        <topology evidence="1">Peripheral membrane protein</topology>
    </subcellularLocation>
    <subcellularLocation>
        <location evidence="2">Lipid droplet</location>
    </subcellularLocation>
</comment>
<protein>
    <recommendedName>
        <fullName evidence="7">Lipid droplet-regulating VLDL assembly factor AUP1</fullName>
    </recommendedName>
    <alternativeName>
        <fullName evidence="8">Ancient ubiquitous protein 1</fullName>
    </alternativeName>
</protein>
<feature type="domain" description="CUE" evidence="11">
    <location>
        <begin position="205"/>
        <end position="247"/>
    </location>
</feature>
<evidence type="ECO:0000256" key="5">
    <source>
        <dbReference type="ARBA" id="ARBA00023136"/>
    </source>
</evidence>
<accession>A0AAD1SGQ5</accession>
<feature type="region of interest" description="Disordered" evidence="10">
    <location>
        <begin position="255"/>
        <end position="274"/>
    </location>
</feature>
<sequence length="274" mass="30121">MSELSQSLCNILTGLSARYRTGLCIPVSDHVMSELSQSLCNLLTGLSARYQTGLYIPVSDHVMSELSQSLCNILTDLSARYQTGLCIPVSDHVISELSQSLCNILTGLSARYRTGLCIPVSDHVMSELSQSLCNILIGLSARWLPPVFRYPKESDEEFSSRVQKLMALSMGIIGTRHTAVDRAEHLKRRRRESPPPAASVSSSTADSRMVQRVKEVLPQVPLSVIHKDLARTKCVDTTITNLLEGRVPFVSEEESCGRSEASVMSNLPTKKDPT</sequence>
<evidence type="ECO:0000256" key="4">
    <source>
        <dbReference type="ARBA" id="ARBA00022824"/>
    </source>
</evidence>
<evidence type="ECO:0000256" key="6">
    <source>
        <dbReference type="ARBA" id="ARBA00035634"/>
    </source>
</evidence>
<evidence type="ECO:0000256" key="2">
    <source>
        <dbReference type="ARBA" id="ARBA00004502"/>
    </source>
</evidence>
<evidence type="ECO:0000313" key="13">
    <source>
        <dbReference type="Proteomes" id="UP001295444"/>
    </source>
</evidence>
<gene>
    <name evidence="12" type="ORF">PECUL_23A025861</name>
</gene>
<dbReference type="PROSITE" id="PS51140">
    <property type="entry name" value="CUE"/>
    <property type="match status" value="1"/>
</dbReference>
<name>A0AAD1SGQ5_PELCU</name>
<evidence type="ECO:0000259" key="11">
    <source>
        <dbReference type="PROSITE" id="PS51140"/>
    </source>
</evidence>
<comment type="function">
    <text evidence="9">Plays a role in the translocation of terminally misfolded proteins from the endoplasmic reticulum lumen to the cytoplasm and their degradation by the proteasome. Plays a role in lipid droplet formation. Induces lipid droplet clustering.</text>
</comment>
<organism evidence="12 13">
    <name type="scientific">Pelobates cultripes</name>
    <name type="common">Western spadefoot toad</name>
    <dbReference type="NCBI Taxonomy" id="61616"/>
    <lineage>
        <taxon>Eukaryota</taxon>
        <taxon>Metazoa</taxon>
        <taxon>Chordata</taxon>
        <taxon>Craniata</taxon>
        <taxon>Vertebrata</taxon>
        <taxon>Euteleostomi</taxon>
        <taxon>Amphibia</taxon>
        <taxon>Batrachia</taxon>
        <taxon>Anura</taxon>
        <taxon>Pelobatoidea</taxon>
        <taxon>Pelobatidae</taxon>
        <taxon>Pelobates</taxon>
    </lineage>
</organism>
<dbReference type="Proteomes" id="UP001295444">
    <property type="component" value="Chromosome 06"/>
</dbReference>
<keyword evidence="4" id="KW-0256">Endoplasmic reticulum</keyword>
<dbReference type="GO" id="GO:0036503">
    <property type="term" value="P:ERAD pathway"/>
    <property type="evidence" value="ECO:0007669"/>
    <property type="project" value="InterPro"/>
</dbReference>
<keyword evidence="3" id="KW-0551">Lipid droplet</keyword>
<evidence type="ECO:0000256" key="7">
    <source>
        <dbReference type="ARBA" id="ARBA00035685"/>
    </source>
</evidence>
<evidence type="ECO:0000256" key="10">
    <source>
        <dbReference type="SAM" id="MobiDB-lite"/>
    </source>
</evidence>
<evidence type="ECO:0000256" key="8">
    <source>
        <dbReference type="ARBA" id="ARBA00035713"/>
    </source>
</evidence>
<keyword evidence="5" id="KW-0472">Membrane</keyword>
<dbReference type="InterPro" id="IPR003892">
    <property type="entry name" value="CUE"/>
</dbReference>
<comment type="similarity">
    <text evidence="6">Belongs to the AUP1 family.</text>
</comment>
<feature type="region of interest" description="Disordered" evidence="10">
    <location>
        <begin position="186"/>
        <end position="207"/>
    </location>
</feature>
<dbReference type="GO" id="GO:0005811">
    <property type="term" value="C:lipid droplet"/>
    <property type="evidence" value="ECO:0007669"/>
    <property type="project" value="UniProtKB-SubCell"/>
</dbReference>
<evidence type="ECO:0000256" key="9">
    <source>
        <dbReference type="ARBA" id="ARBA00054784"/>
    </source>
</evidence>
<dbReference type="GO" id="GO:0043130">
    <property type="term" value="F:ubiquitin binding"/>
    <property type="evidence" value="ECO:0007669"/>
    <property type="project" value="InterPro"/>
</dbReference>
<dbReference type="CDD" id="cd14420">
    <property type="entry name" value="CUE_AUP1"/>
    <property type="match status" value="1"/>
</dbReference>
<dbReference type="FunFam" id="1.10.8.10:FF:000049">
    <property type="entry name" value="ancient ubiquitous protein 1 isoform X2"/>
    <property type="match status" value="1"/>
</dbReference>
<dbReference type="InterPro" id="IPR048056">
    <property type="entry name" value="AUP1_CUE"/>
</dbReference>
<reference evidence="12" key="1">
    <citation type="submission" date="2022-03" db="EMBL/GenBank/DDBJ databases">
        <authorList>
            <person name="Alioto T."/>
            <person name="Alioto T."/>
            <person name="Gomez Garrido J."/>
        </authorList>
    </citation>
    <scope>NUCLEOTIDE SEQUENCE</scope>
</reference>
<keyword evidence="13" id="KW-1185">Reference proteome</keyword>
<dbReference type="Gene3D" id="1.10.8.10">
    <property type="entry name" value="DNA helicase RuvA subunit, C-terminal domain"/>
    <property type="match status" value="1"/>
</dbReference>
<dbReference type="GO" id="GO:0005789">
    <property type="term" value="C:endoplasmic reticulum membrane"/>
    <property type="evidence" value="ECO:0007669"/>
    <property type="project" value="UniProtKB-SubCell"/>
</dbReference>
<dbReference type="Pfam" id="PF02845">
    <property type="entry name" value="CUE"/>
    <property type="match status" value="1"/>
</dbReference>
<feature type="compositionally biased region" description="Low complexity" evidence="10">
    <location>
        <begin position="198"/>
        <end position="207"/>
    </location>
</feature>
<evidence type="ECO:0000256" key="3">
    <source>
        <dbReference type="ARBA" id="ARBA00022677"/>
    </source>
</evidence>
<evidence type="ECO:0000313" key="12">
    <source>
        <dbReference type="EMBL" id="CAH2299019.1"/>
    </source>
</evidence>